<sequence>MTINFTEVGWTDENGNLLGTWTNQSDFVNDETAINVPQGLTVNTLNGNDLINCNSESQGILIDDDAQLNTGNGNDTINSSGFIAIDLGFNAQLNTGNGNDNLVGQGFDGFFLRVSSTINTGNGNDNIFGTGLAVGVGSRGTIIMGKGDDIISGIATNPADNFFGSTGVANFLGTIDTGEGNDIIFAKSNNVAISNRSGTINMGKGNDIIDALTGGFADFDGSGRISLGQGNDLIRGFGDHRGNVDGGHGYDRAELGFDYDENLITFGSTNSTSIDITFDSATMSFSNIEAFNFNGQEFSLAQLQNEV</sequence>
<dbReference type="EMBL" id="JADWDC010000035">
    <property type="protein sequence ID" value="MCC0178124.1"/>
    <property type="molecule type" value="Genomic_DNA"/>
</dbReference>
<dbReference type="Gene3D" id="2.160.20.160">
    <property type="match status" value="1"/>
</dbReference>
<proteinExistence type="predicted"/>
<dbReference type="Proteomes" id="UP000729733">
    <property type="component" value="Unassembled WGS sequence"/>
</dbReference>
<evidence type="ECO:0000313" key="2">
    <source>
        <dbReference type="Proteomes" id="UP000729733"/>
    </source>
</evidence>
<protein>
    <recommendedName>
        <fullName evidence="3">Calcium-binding protein</fullName>
    </recommendedName>
</protein>
<comment type="caution">
    <text evidence="1">The sequence shown here is derived from an EMBL/GenBank/DDBJ whole genome shotgun (WGS) entry which is preliminary data.</text>
</comment>
<name>A0A964FI36_9CYAN</name>
<dbReference type="RefSeq" id="WP_229641190.1">
    <property type="nucleotide sequence ID" value="NZ_JADWDC010000035.1"/>
</dbReference>
<gene>
    <name evidence="1" type="ORF">I4641_14155</name>
</gene>
<reference evidence="1" key="1">
    <citation type="journal article" date="2021" name="Antonie Van Leeuwenhoek">
        <title>Draft genome and description of Waterburya agarophytonicola gen. nov. sp. nov. (Pleurocapsales, Cyanobacteria): a seaweed symbiont.</title>
        <authorList>
            <person name="Bonthond G."/>
            <person name="Shalygin S."/>
            <person name="Bayer T."/>
            <person name="Weinberger F."/>
        </authorList>
    </citation>
    <scope>NUCLEOTIDE SEQUENCE</scope>
    <source>
        <strain evidence="1">KI4</strain>
    </source>
</reference>
<evidence type="ECO:0008006" key="3">
    <source>
        <dbReference type="Google" id="ProtNLM"/>
    </source>
</evidence>
<evidence type="ECO:0000313" key="1">
    <source>
        <dbReference type="EMBL" id="MCC0178124.1"/>
    </source>
</evidence>
<organism evidence="1 2">
    <name type="scientific">Waterburya agarophytonicola KI4</name>
    <dbReference type="NCBI Taxonomy" id="2874699"/>
    <lineage>
        <taxon>Bacteria</taxon>
        <taxon>Bacillati</taxon>
        <taxon>Cyanobacteriota</taxon>
        <taxon>Cyanophyceae</taxon>
        <taxon>Pleurocapsales</taxon>
        <taxon>Hyellaceae</taxon>
        <taxon>Waterburya</taxon>
        <taxon>Waterburya agarophytonicola</taxon>
    </lineage>
</organism>
<dbReference type="AlphaFoldDB" id="A0A964FI36"/>
<keyword evidence="2" id="KW-1185">Reference proteome</keyword>
<accession>A0A964FI36</accession>